<dbReference type="Proteomes" id="UP000183832">
    <property type="component" value="Unassembled WGS sequence"/>
</dbReference>
<protein>
    <submittedName>
        <fullName evidence="1">CLUMA_CG017264, isoform A</fullName>
    </submittedName>
</protein>
<dbReference type="AlphaFoldDB" id="A0A1J1IZY3"/>
<proteinExistence type="predicted"/>
<evidence type="ECO:0000313" key="2">
    <source>
        <dbReference type="Proteomes" id="UP000183832"/>
    </source>
</evidence>
<sequence>MLIATIYELVRIVESFVIDALCSFNCTVKILLFLTSASTMNLLNTNKTISISTTVDDEVIRQSSRFTFGLFVYRHNPCVMLHKESTHMLVDRAN</sequence>
<name>A0A1J1IZY3_9DIPT</name>
<dbReference type="EMBL" id="CVRI01000061">
    <property type="protein sequence ID" value="CRL04153.1"/>
    <property type="molecule type" value="Genomic_DNA"/>
</dbReference>
<accession>A0A1J1IZY3</accession>
<reference evidence="1 2" key="1">
    <citation type="submission" date="2015-04" db="EMBL/GenBank/DDBJ databases">
        <authorList>
            <person name="Syromyatnikov M.Y."/>
            <person name="Popov V.N."/>
        </authorList>
    </citation>
    <scope>NUCLEOTIDE SEQUENCE [LARGE SCALE GENOMIC DNA]</scope>
</reference>
<gene>
    <name evidence="1" type="ORF">CLUMA_CG017264</name>
</gene>
<evidence type="ECO:0000313" key="1">
    <source>
        <dbReference type="EMBL" id="CRL04153.1"/>
    </source>
</evidence>
<keyword evidence="2" id="KW-1185">Reference proteome</keyword>
<organism evidence="1 2">
    <name type="scientific">Clunio marinus</name>
    <dbReference type="NCBI Taxonomy" id="568069"/>
    <lineage>
        <taxon>Eukaryota</taxon>
        <taxon>Metazoa</taxon>
        <taxon>Ecdysozoa</taxon>
        <taxon>Arthropoda</taxon>
        <taxon>Hexapoda</taxon>
        <taxon>Insecta</taxon>
        <taxon>Pterygota</taxon>
        <taxon>Neoptera</taxon>
        <taxon>Endopterygota</taxon>
        <taxon>Diptera</taxon>
        <taxon>Nematocera</taxon>
        <taxon>Chironomoidea</taxon>
        <taxon>Chironomidae</taxon>
        <taxon>Clunio</taxon>
    </lineage>
</organism>